<dbReference type="InterPro" id="IPR036691">
    <property type="entry name" value="Endo/exonu/phosph_ase_sf"/>
</dbReference>
<proteinExistence type="predicted"/>
<protein>
    <recommendedName>
        <fullName evidence="4">Reverse transcriptase domain-containing protein</fullName>
    </recommendedName>
</protein>
<dbReference type="EMBL" id="OIVN01002535">
    <property type="protein sequence ID" value="SPD04451.1"/>
    <property type="molecule type" value="Genomic_DNA"/>
</dbReference>
<dbReference type="AlphaFoldDB" id="A0A2N9GYJ2"/>
<dbReference type="SUPFAM" id="SSF56672">
    <property type="entry name" value="DNA/RNA polymerases"/>
    <property type="match status" value="1"/>
</dbReference>
<feature type="domain" description="Reverse transcriptase zinc-binding" evidence="2">
    <location>
        <begin position="641"/>
        <end position="725"/>
    </location>
</feature>
<dbReference type="InterPro" id="IPR000477">
    <property type="entry name" value="RT_dom"/>
</dbReference>
<evidence type="ECO:0000313" key="3">
    <source>
        <dbReference type="EMBL" id="SPD04451.1"/>
    </source>
</evidence>
<reference evidence="3" key="1">
    <citation type="submission" date="2018-02" db="EMBL/GenBank/DDBJ databases">
        <authorList>
            <person name="Cohen D.B."/>
            <person name="Kent A.D."/>
        </authorList>
    </citation>
    <scope>NUCLEOTIDE SEQUENCE</scope>
</reference>
<organism evidence="3">
    <name type="scientific">Fagus sylvatica</name>
    <name type="common">Beechnut</name>
    <dbReference type="NCBI Taxonomy" id="28930"/>
    <lineage>
        <taxon>Eukaryota</taxon>
        <taxon>Viridiplantae</taxon>
        <taxon>Streptophyta</taxon>
        <taxon>Embryophyta</taxon>
        <taxon>Tracheophyta</taxon>
        <taxon>Spermatophyta</taxon>
        <taxon>Magnoliopsida</taxon>
        <taxon>eudicotyledons</taxon>
        <taxon>Gunneridae</taxon>
        <taxon>Pentapetalae</taxon>
        <taxon>rosids</taxon>
        <taxon>fabids</taxon>
        <taxon>Fagales</taxon>
        <taxon>Fagaceae</taxon>
        <taxon>Fagus</taxon>
    </lineage>
</organism>
<dbReference type="Pfam" id="PF00078">
    <property type="entry name" value="RVT_1"/>
    <property type="match status" value="1"/>
</dbReference>
<dbReference type="Pfam" id="PF13966">
    <property type="entry name" value="zf-RVT"/>
    <property type="match status" value="1"/>
</dbReference>
<dbReference type="InterPro" id="IPR026960">
    <property type="entry name" value="RVT-Znf"/>
</dbReference>
<dbReference type="Gene3D" id="3.60.10.10">
    <property type="entry name" value="Endonuclease/exonuclease/phosphatase"/>
    <property type="match status" value="1"/>
</dbReference>
<evidence type="ECO:0000259" key="1">
    <source>
        <dbReference type="Pfam" id="PF00078"/>
    </source>
</evidence>
<accession>A0A2N9GYJ2</accession>
<feature type="domain" description="Reverse transcriptase" evidence="1">
    <location>
        <begin position="349"/>
        <end position="478"/>
    </location>
</feature>
<name>A0A2N9GYJ2_FAGSY</name>
<dbReference type="PANTHER" id="PTHR33116">
    <property type="entry name" value="REVERSE TRANSCRIPTASE ZINC-BINDING DOMAIN-CONTAINING PROTEIN-RELATED-RELATED"/>
    <property type="match status" value="1"/>
</dbReference>
<dbReference type="SUPFAM" id="SSF56219">
    <property type="entry name" value="DNase I-like"/>
    <property type="match status" value="1"/>
</dbReference>
<gene>
    <name evidence="3" type="ORF">FSB_LOCUS32333</name>
</gene>
<evidence type="ECO:0008006" key="4">
    <source>
        <dbReference type="Google" id="ProtNLM"/>
    </source>
</evidence>
<evidence type="ECO:0000259" key="2">
    <source>
        <dbReference type="Pfam" id="PF13966"/>
    </source>
</evidence>
<dbReference type="PANTHER" id="PTHR33116:SF78">
    <property type="entry name" value="OS12G0587133 PROTEIN"/>
    <property type="match status" value="1"/>
</dbReference>
<dbReference type="InterPro" id="IPR043502">
    <property type="entry name" value="DNA/RNA_pol_sf"/>
</dbReference>
<sequence length="735" mass="83137">MRGNSCVLAEETKCSAIDLGVIRSLWSNSYVDWVALNAVNTAGGVLLMWDKRMLELTDSVVGTFSVSCCWKGITDGFVWANSRIYGPNADNLRAGLWGELADVMLHWNVPWCAIGDFNVVRFPSERLGCDSFSPAMMEFSDWIDHHKLVDLPLVGGTYTWSSGATPPTMSRIDRALVSSDWEDHFSDVIQKMLPCPISDHCPILVDARGMMRGKSSFKFENMWLKEEGFVEKVQGWWSGYSFTGSPGFILANRLKALKANLKVWNREVVGDIRFKKRRHMGEVMELDEKEGIDGLSFASISEDEVVLGGLISESQNAFVGGHQMVDSVLIANECLDSRLRSGSPSILSGFFHSSRGIRQGDPLSPLLFLVVMEVLSRFLKKTEEGGFICGFQAGAVIGDRLEVSHLFYADDTILFCDACPEQVSYIRRVLTCFKVVTGLRVNMSKSEMVPIGMVPNLSSLVDILSCRIGTLLMTYLGMPLGSSFKALGVWNPIIEKVERRLAGWKKLYLSKGSRLMLLKSTFSSLPTYFMSLFKIPVSVVKRIEQLQRNFLWGEEGDIIKMPLDRFPLLFECSWDREAFIDSVYTRSSGVETREWHLRFVRNFNDWEVDVVASLFNLIYSKFPIHESNDEIKWSLKKNGMFDIGSFYHAIQGKVSKGFPWKGIWDVKAPRRVAFFVWTAALGKILTCDNLRRRGFVMVGWCCLCRCNDENVAHLLLHCPMAWALWSFFCRLFGVD</sequence>